<name>A0A562VH02_9BACT</name>
<dbReference type="InterPro" id="IPR001310">
    <property type="entry name" value="Histidine_triad_HIT"/>
</dbReference>
<feature type="domain" description="HIT" evidence="4">
    <location>
        <begin position="5"/>
        <end position="114"/>
    </location>
</feature>
<evidence type="ECO:0000256" key="1">
    <source>
        <dbReference type="PIRSR" id="PIRSR601310-1"/>
    </source>
</evidence>
<protein>
    <submittedName>
        <fullName evidence="5">Histidine triad (HIT) family protein</fullName>
    </submittedName>
</protein>
<gene>
    <name evidence="5" type="ORF">JN12_03179</name>
</gene>
<keyword evidence="6" id="KW-1185">Reference proteome</keyword>
<sequence length="114" mass="12263">MDSCLFCKIIAGTIPATQVYADDDLVVIEDINPGAPVHLLAIPRKHTVNCLDLTESDDRVIGKLFRVAAGIAREKGVAESGFRVVTNTNTDAGQSVFHIHFHILGGRSLAWPPG</sequence>
<dbReference type="InterPro" id="IPR036265">
    <property type="entry name" value="HIT-like_sf"/>
</dbReference>
<dbReference type="Gene3D" id="3.30.428.10">
    <property type="entry name" value="HIT-like"/>
    <property type="match status" value="1"/>
</dbReference>
<dbReference type="PANTHER" id="PTHR23089">
    <property type="entry name" value="HISTIDINE TRIAD HIT PROTEIN"/>
    <property type="match status" value="1"/>
</dbReference>
<dbReference type="RefSeq" id="WP_145024534.1">
    <property type="nucleotide sequence ID" value="NZ_VLLN01000023.1"/>
</dbReference>
<comment type="caution">
    <text evidence="5">The sequence shown here is derived from an EMBL/GenBank/DDBJ whole genome shotgun (WGS) entry which is preliminary data.</text>
</comment>
<dbReference type="PRINTS" id="PR00332">
    <property type="entry name" value="HISTRIAD"/>
</dbReference>
<feature type="short sequence motif" description="Histidine triad motif" evidence="2 3">
    <location>
        <begin position="98"/>
        <end position="102"/>
    </location>
</feature>
<evidence type="ECO:0000313" key="5">
    <source>
        <dbReference type="EMBL" id="TWJ17067.1"/>
    </source>
</evidence>
<dbReference type="PROSITE" id="PS00892">
    <property type="entry name" value="HIT_1"/>
    <property type="match status" value="1"/>
</dbReference>
<dbReference type="GO" id="GO:0003824">
    <property type="term" value="F:catalytic activity"/>
    <property type="evidence" value="ECO:0007669"/>
    <property type="project" value="InterPro"/>
</dbReference>
<feature type="active site" description="Tele-AMP-histidine intermediate" evidence="1">
    <location>
        <position position="100"/>
    </location>
</feature>
<dbReference type="Pfam" id="PF11969">
    <property type="entry name" value="DcpS_C"/>
    <property type="match status" value="1"/>
</dbReference>
<dbReference type="CDD" id="cd01276">
    <property type="entry name" value="PKCI_related"/>
    <property type="match status" value="1"/>
</dbReference>
<dbReference type="EMBL" id="VLLN01000023">
    <property type="protein sequence ID" value="TWJ17067.1"/>
    <property type="molecule type" value="Genomic_DNA"/>
</dbReference>
<reference evidence="5 6" key="1">
    <citation type="submission" date="2019-07" db="EMBL/GenBank/DDBJ databases">
        <title>Genomic Encyclopedia of Archaeal and Bacterial Type Strains, Phase II (KMG-II): from individual species to whole genera.</title>
        <authorList>
            <person name="Goeker M."/>
        </authorList>
    </citation>
    <scope>NUCLEOTIDE SEQUENCE [LARGE SCALE GENOMIC DNA]</scope>
    <source>
        <strain evidence="5 6">ATCC BAA-1139</strain>
    </source>
</reference>
<proteinExistence type="predicted"/>
<dbReference type="InterPro" id="IPR011146">
    <property type="entry name" value="HIT-like"/>
</dbReference>
<evidence type="ECO:0000256" key="2">
    <source>
        <dbReference type="PIRSR" id="PIRSR601310-3"/>
    </source>
</evidence>
<accession>A0A562VH02</accession>
<dbReference type="SUPFAM" id="SSF54197">
    <property type="entry name" value="HIT-like"/>
    <property type="match status" value="1"/>
</dbReference>
<dbReference type="AlphaFoldDB" id="A0A562VH02"/>
<evidence type="ECO:0000313" key="6">
    <source>
        <dbReference type="Proteomes" id="UP000319449"/>
    </source>
</evidence>
<evidence type="ECO:0000256" key="3">
    <source>
        <dbReference type="PROSITE-ProRule" id="PRU00464"/>
    </source>
</evidence>
<evidence type="ECO:0000259" key="4">
    <source>
        <dbReference type="PROSITE" id="PS51084"/>
    </source>
</evidence>
<dbReference type="PROSITE" id="PS51084">
    <property type="entry name" value="HIT_2"/>
    <property type="match status" value="1"/>
</dbReference>
<dbReference type="OrthoDB" id="9784774at2"/>
<dbReference type="Proteomes" id="UP000319449">
    <property type="component" value="Unassembled WGS sequence"/>
</dbReference>
<dbReference type="InterPro" id="IPR019808">
    <property type="entry name" value="Histidine_triad_CS"/>
</dbReference>
<organism evidence="5 6">
    <name type="scientific">Geobacter argillaceus</name>
    <dbReference type="NCBI Taxonomy" id="345631"/>
    <lineage>
        <taxon>Bacteria</taxon>
        <taxon>Pseudomonadati</taxon>
        <taxon>Thermodesulfobacteriota</taxon>
        <taxon>Desulfuromonadia</taxon>
        <taxon>Geobacterales</taxon>
        <taxon>Geobacteraceae</taxon>
        <taxon>Geobacter</taxon>
    </lineage>
</organism>